<dbReference type="RefSeq" id="WP_018121552.1">
    <property type="nucleotide sequence ID" value="NZ_CABIYR010000006.1"/>
</dbReference>
<evidence type="ECO:0000313" key="5">
    <source>
        <dbReference type="EMBL" id="MDK4300217.1"/>
    </source>
</evidence>
<evidence type="ECO:0000256" key="4">
    <source>
        <dbReference type="ARBA" id="ARBA00023157"/>
    </source>
</evidence>
<dbReference type="Gene3D" id="3.40.50.1820">
    <property type="entry name" value="alpha/beta hydrolase"/>
    <property type="match status" value="1"/>
</dbReference>
<gene>
    <name evidence="5" type="ORF">QPX45_02960</name>
    <name evidence="6" type="ORF">QPX54_08150</name>
</gene>
<accession>A0AAP4BU32</accession>
<keyword evidence="8" id="KW-1185">Reference proteome</keyword>
<keyword evidence="3" id="KW-0378">Hydrolase</keyword>
<dbReference type="InterPro" id="IPR000675">
    <property type="entry name" value="Cutinase/axe"/>
</dbReference>
<dbReference type="EMBL" id="JASNVP010000007">
    <property type="protein sequence ID" value="MDK4326472.1"/>
    <property type="molecule type" value="Genomic_DNA"/>
</dbReference>
<evidence type="ECO:0000313" key="6">
    <source>
        <dbReference type="EMBL" id="MDK4326472.1"/>
    </source>
</evidence>
<dbReference type="Proteomes" id="UP001243856">
    <property type="component" value="Unassembled WGS sequence"/>
</dbReference>
<organism evidence="6 7">
    <name type="scientific">Corynebacterium propinquum</name>
    <dbReference type="NCBI Taxonomy" id="43769"/>
    <lineage>
        <taxon>Bacteria</taxon>
        <taxon>Bacillati</taxon>
        <taxon>Actinomycetota</taxon>
        <taxon>Actinomycetes</taxon>
        <taxon>Mycobacteriales</taxon>
        <taxon>Corynebacteriaceae</taxon>
        <taxon>Corynebacterium</taxon>
    </lineage>
</organism>
<dbReference type="PANTHER" id="PTHR33630">
    <property type="entry name" value="CUTINASE RV1984C-RELATED-RELATED"/>
    <property type="match status" value="1"/>
</dbReference>
<reference evidence="6 8" key="1">
    <citation type="submission" date="2023-05" db="EMBL/GenBank/DDBJ databases">
        <title>Metabolic capabilities are highly conserved among human nasal-associated Corynebacterium species in pangenomic analyses.</title>
        <authorList>
            <person name="Tran T.H."/>
            <person name="Roberts A.Q."/>
            <person name="Escapa I.F."/>
            <person name="Gao W."/>
            <person name="Conlan S."/>
            <person name="Kong H."/>
            <person name="Segre J.A."/>
            <person name="Kelly M.S."/>
            <person name="Lemon K.P."/>
        </authorList>
    </citation>
    <scope>NUCLEOTIDE SEQUENCE</scope>
    <source>
        <strain evidence="6">KPL2654</strain>
        <strain evidence="5 8">KPL2811</strain>
    </source>
</reference>
<keyword evidence="4" id="KW-1015">Disulfide bond</keyword>
<proteinExistence type="inferred from homology"/>
<keyword evidence="2" id="KW-0719">Serine esterase</keyword>
<dbReference type="PANTHER" id="PTHR33630:SF9">
    <property type="entry name" value="CUTINASE 4"/>
    <property type="match status" value="1"/>
</dbReference>
<dbReference type="Proteomes" id="UP001226160">
    <property type="component" value="Unassembled WGS sequence"/>
</dbReference>
<sequence length="303" mass="32680">MRKVFTVIAVIVLVLLIGAGVMQYLSGEDPMAPDEQAGPAEEADEPVQPEWCPRVEFISAPGTWESAADDDPFNPQANPHSFLLNVTRPLQERYAPDDVRVWTLPYSAQFANVQNQDQLSYDESREEGTQKVRERLAATHEECPLTDFALTGFSQGAVILGDIANEIGNHRGPIPPERVRGIALLADGRRTADQGINPGVPVGGVGAEVALKPLEGLVQGVTPGASMRGARDGFGALQDRTFQICAQNDPICAAPESVLDAFGRALELANNSHAQYGTNEEVIPGTTADEWIKNWAIETIDQG</sequence>
<dbReference type="InterPro" id="IPR029058">
    <property type="entry name" value="AB_hydrolase_fold"/>
</dbReference>
<evidence type="ECO:0000256" key="2">
    <source>
        <dbReference type="ARBA" id="ARBA00022487"/>
    </source>
</evidence>
<dbReference type="SMART" id="SM01110">
    <property type="entry name" value="Cutinase"/>
    <property type="match status" value="1"/>
</dbReference>
<comment type="similarity">
    <text evidence="1">Belongs to the cutinase family.</text>
</comment>
<dbReference type="Pfam" id="PF01083">
    <property type="entry name" value="Cutinase"/>
    <property type="match status" value="1"/>
</dbReference>
<protein>
    <submittedName>
        <fullName evidence="6">Cutinase family protein</fullName>
    </submittedName>
</protein>
<evidence type="ECO:0000313" key="8">
    <source>
        <dbReference type="Proteomes" id="UP001243856"/>
    </source>
</evidence>
<comment type="caution">
    <text evidence="6">The sequence shown here is derived from an EMBL/GenBank/DDBJ whole genome shotgun (WGS) entry which is preliminary data.</text>
</comment>
<dbReference type="SUPFAM" id="SSF53474">
    <property type="entry name" value="alpha/beta-Hydrolases"/>
    <property type="match status" value="1"/>
</dbReference>
<evidence type="ECO:0000256" key="1">
    <source>
        <dbReference type="ARBA" id="ARBA00007534"/>
    </source>
</evidence>
<dbReference type="GO" id="GO:0052689">
    <property type="term" value="F:carboxylic ester hydrolase activity"/>
    <property type="evidence" value="ECO:0007669"/>
    <property type="project" value="UniProtKB-KW"/>
</dbReference>
<evidence type="ECO:0000256" key="3">
    <source>
        <dbReference type="ARBA" id="ARBA00022801"/>
    </source>
</evidence>
<dbReference type="GeneID" id="64188174"/>
<name>A0AAP4BU32_9CORY</name>
<evidence type="ECO:0000313" key="7">
    <source>
        <dbReference type="Proteomes" id="UP001226160"/>
    </source>
</evidence>
<dbReference type="AlphaFoldDB" id="A0AAP4BU32"/>
<dbReference type="EMBL" id="JASNVK010000003">
    <property type="protein sequence ID" value="MDK4300217.1"/>
    <property type="molecule type" value="Genomic_DNA"/>
</dbReference>